<accession>I2B9W7</accession>
<keyword evidence="1" id="KW-0812">Transmembrane</keyword>
<reference evidence="2 3" key="1">
    <citation type="journal article" date="2012" name="J. Bacteriol.">
        <title>Complete genome sequence of the B12-producing Shimwellia blattae strain DSM 4481, isolated from a cockroach.</title>
        <authorList>
            <person name="Brzuszkiewicz E."/>
            <person name="Waschkowitz T."/>
            <person name="Wiezer A."/>
            <person name="Daniel R."/>
        </authorList>
    </citation>
    <scope>NUCLEOTIDE SEQUENCE [LARGE SCALE GENOMIC DNA]</scope>
    <source>
        <strain evidence="3">ATCC 29907 / DSM 4481 / JCM 1650 / NBRC 105725 / CDC 9005-74</strain>
    </source>
</reference>
<protein>
    <submittedName>
        <fullName evidence="2">Uncharacterized protein</fullName>
    </submittedName>
</protein>
<keyword evidence="3" id="KW-1185">Reference proteome</keyword>
<keyword evidence="1" id="KW-1133">Transmembrane helix</keyword>
<organism evidence="2 3">
    <name type="scientific">Shimwellia blattae (strain ATCC 29907 / DSM 4481 / JCM 1650 / NBRC 105725 / CDC 9005-74)</name>
    <name type="common">Escherichia blattae</name>
    <dbReference type="NCBI Taxonomy" id="630626"/>
    <lineage>
        <taxon>Bacteria</taxon>
        <taxon>Pseudomonadati</taxon>
        <taxon>Pseudomonadota</taxon>
        <taxon>Gammaproteobacteria</taxon>
        <taxon>Enterobacterales</taxon>
        <taxon>Enterobacteriaceae</taxon>
        <taxon>Shimwellia</taxon>
    </lineage>
</organism>
<sequence>MLHKSHRLGWSDFDIRYRILLGLFVATLVGGMGWSAFWHHNQYVAADTARIAAQLQAETQQKTINELTAREKALLARDSLHAQQLADARATIHQLQNRPQNTSL</sequence>
<keyword evidence="1" id="KW-0472">Membrane</keyword>
<dbReference type="EMBL" id="CP001560">
    <property type="protein sequence ID" value="AFJ47321.1"/>
    <property type="molecule type" value="Genomic_DNA"/>
</dbReference>
<evidence type="ECO:0000256" key="1">
    <source>
        <dbReference type="SAM" id="Phobius"/>
    </source>
</evidence>
<dbReference type="AlphaFoldDB" id="I2B9W7"/>
<dbReference type="OrthoDB" id="6625834at2"/>
<name>I2B9W7_SHIBC</name>
<dbReference type="KEGG" id="ebt:EBL_c22300"/>
<accession>K6VE39</accession>
<dbReference type="RefSeq" id="WP_002440451.1">
    <property type="nucleotide sequence ID" value="NC_017910.1"/>
</dbReference>
<gene>
    <name evidence="2" type="ordered locus">EBL_c22300</name>
</gene>
<dbReference type="HOGENOM" id="CLU_2248286_0_0_6"/>
<proteinExistence type="predicted"/>
<feature type="transmembrane region" description="Helical" evidence="1">
    <location>
        <begin position="20"/>
        <end position="38"/>
    </location>
</feature>
<dbReference type="Proteomes" id="UP000001955">
    <property type="component" value="Chromosome"/>
</dbReference>
<evidence type="ECO:0000313" key="3">
    <source>
        <dbReference type="Proteomes" id="UP000001955"/>
    </source>
</evidence>
<evidence type="ECO:0000313" key="2">
    <source>
        <dbReference type="EMBL" id="AFJ47321.1"/>
    </source>
</evidence>